<keyword evidence="7" id="KW-0862">Zinc</keyword>
<dbReference type="PROSITE" id="PS50178">
    <property type="entry name" value="ZF_FYVE"/>
    <property type="match status" value="1"/>
</dbReference>
<dbReference type="PROSITE" id="PS50179">
    <property type="entry name" value="VHS"/>
    <property type="match status" value="1"/>
</dbReference>
<feature type="domain" description="VHS" evidence="11">
    <location>
        <begin position="29"/>
        <end position="150"/>
    </location>
</feature>
<dbReference type="GO" id="GO:0008270">
    <property type="term" value="F:zinc ion binding"/>
    <property type="evidence" value="ECO:0007669"/>
    <property type="project" value="UniProtKB-KW"/>
</dbReference>
<dbReference type="InterPro" id="IPR002014">
    <property type="entry name" value="VHS_dom"/>
</dbReference>
<dbReference type="InterPro" id="IPR011011">
    <property type="entry name" value="Znf_FYVE_PHD"/>
</dbReference>
<dbReference type="SUPFAM" id="SSF57903">
    <property type="entry name" value="FYVE/PHD zinc finger"/>
    <property type="match status" value="1"/>
</dbReference>
<evidence type="ECO:0000256" key="2">
    <source>
        <dbReference type="ARBA" id="ARBA00008597"/>
    </source>
</evidence>
<feature type="compositionally biased region" description="Polar residues" evidence="9">
    <location>
        <begin position="699"/>
        <end position="715"/>
    </location>
</feature>
<keyword evidence="13" id="KW-1185">Reference proteome</keyword>
<dbReference type="InterPro" id="IPR017455">
    <property type="entry name" value="Znf_FYVE-rel"/>
</dbReference>
<dbReference type="Gene3D" id="1.20.5.1940">
    <property type="match status" value="1"/>
</dbReference>
<dbReference type="SMART" id="SM00726">
    <property type="entry name" value="UIM"/>
    <property type="match status" value="2"/>
</dbReference>
<dbReference type="GO" id="GO:0005769">
    <property type="term" value="C:early endosome"/>
    <property type="evidence" value="ECO:0007669"/>
    <property type="project" value="TreeGrafter"/>
</dbReference>
<feature type="compositionally biased region" description="Polar residues" evidence="9">
    <location>
        <begin position="737"/>
        <end position="752"/>
    </location>
</feature>
<dbReference type="Gene3D" id="6.10.140.100">
    <property type="match status" value="1"/>
</dbReference>
<dbReference type="SMART" id="SM00064">
    <property type="entry name" value="FYVE"/>
    <property type="match status" value="1"/>
</dbReference>
<feature type="compositionally biased region" description="Acidic residues" evidence="9">
    <location>
        <begin position="763"/>
        <end position="772"/>
    </location>
</feature>
<name>A0A9W8CJM8_9FUNG</name>
<dbReference type="PANTHER" id="PTHR46275">
    <property type="entry name" value="HEPATOCYTE GROWTH FACTOR-REGULATED TYROSINE KINASE SUBSTRATE"/>
    <property type="match status" value="1"/>
</dbReference>
<evidence type="ECO:0000256" key="3">
    <source>
        <dbReference type="ARBA" id="ARBA00017753"/>
    </source>
</evidence>
<dbReference type="EMBL" id="JANBOH010000080">
    <property type="protein sequence ID" value="KAJ1645969.1"/>
    <property type="molecule type" value="Genomic_DNA"/>
</dbReference>
<accession>A0A9W8CJM8</accession>
<dbReference type="Gene3D" id="3.30.40.10">
    <property type="entry name" value="Zinc/RING finger domain, C3HC4 (zinc finger)"/>
    <property type="match status" value="1"/>
</dbReference>
<proteinExistence type="inferred from homology"/>
<evidence type="ECO:0000256" key="1">
    <source>
        <dbReference type="ARBA" id="ARBA00004125"/>
    </source>
</evidence>
<dbReference type="SUPFAM" id="SSF48464">
    <property type="entry name" value="ENTH/VHS domain"/>
    <property type="match status" value="1"/>
</dbReference>
<dbReference type="GO" id="GO:0035091">
    <property type="term" value="F:phosphatidylinositol binding"/>
    <property type="evidence" value="ECO:0007669"/>
    <property type="project" value="InterPro"/>
</dbReference>
<evidence type="ECO:0000313" key="13">
    <source>
        <dbReference type="Proteomes" id="UP001145021"/>
    </source>
</evidence>
<dbReference type="SMART" id="SM00288">
    <property type="entry name" value="VHS"/>
    <property type="match status" value="1"/>
</dbReference>
<dbReference type="InterPro" id="IPR000306">
    <property type="entry name" value="Znf_FYVE"/>
</dbReference>
<evidence type="ECO:0000256" key="8">
    <source>
        <dbReference type="PROSITE-ProRule" id="PRU00091"/>
    </source>
</evidence>
<feature type="region of interest" description="Disordered" evidence="9">
    <location>
        <begin position="254"/>
        <end position="279"/>
    </location>
</feature>
<dbReference type="Pfam" id="PF02809">
    <property type="entry name" value="UIM"/>
    <property type="match status" value="1"/>
</dbReference>
<comment type="similarity">
    <text evidence="2">Belongs to the VPS27 family.</text>
</comment>
<keyword evidence="4" id="KW-0479">Metal-binding</keyword>
<dbReference type="Pfam" id="PF00790">
    <property type="entry name" value="VHS"/>
    <property type="match status" value="1"/>
</dbReference>
<dbReference type="Gene3D" id="1.25.40.90">
    <property type="match status" value="1"/>
</dbReference>
<feature type="compositionally biased region" description="Polar residues" evidence="9">
    <location>
        <begin position="254"/>
        <end position="271"/>
    </location>
</feature>
<protein>
    <recommendedName>
        <fullName evidence="3">Vacuolar protein sorting-associated protein 27</fullName>
    </recommendedName>
</protein>
<dbReference type="GO" id="GO:0032456">
    <property type="term" value="P:endocytic recycling"/>
    <property type="evidence" value="ECO:0007669"/>
    <property type="project" value="TreeGrafter"/>
</dbReference>
<dbReference type="GO" id="GO:0031623">
    <property type="term" value="P:receptor internalization"/>
    <property type="evidence" value="ECO:0007669"/>
    <property type="project" value="TreeGrafter"/>
</dbReference>
<keyword evidence="5" id="KW-0967">Endosome</keyword>
<feature type="domain" description="FYVE-type" evidence="10">
    <location>
        <begin position="169"/>
        <end position="229"/>
    </location>
</feature>
<feature type="region of interest" description="Disordered" evidence="9">
    <location>
        <begin position="698"/>
        <end position="772"/>
    </location>
</feature>
<feature type="region of interest" description="Disordered" evidence="9">
    <location>
        <begin position="591"/>
        <end position="673"/>
    </location>
</feature>
<dbReference type="GO" id="GO:0007034">
    <property type="term" value="P:vacuolar transport"/>
    <property type="evidence" value="ECO:0007669"/>
    <property type="project" value="UniProtKB-ARBA"/>
</dbReference>
<dbReference type="InterPro" id="IPR003903">
    <property type="entry name" value="UIM_dom"/>
</dbReference>
<comment type="caution">
    <text evidence="12">The sequence shown here is derived from an EMBL/GenBank/DDBJ whole genome shotgun (WGS) entry which is preliminary data.</text>
</comment>
<evidence type="ECO:0000313" key="12">
    <source>
        <dbReference type="EMBL" id="KAJ1645969.1"/>
    </source>
</evidence>
<dbReference type="InterPro" id="IPR013083">
    <property type="entry name" value="Znf_RING/FYVE/PHD"/>
</dbReference>
<evidence type="ECO:0000256" key="5">
    <source>
        <dbReference type="ARBA" id="ARBA00022753"/>
    </source>
</evidence>
<reference evidence="12" key="1">
    <citation type="submission" date="2022-07" db="EMBL/GenBank/DDBJ databases">
        <title>Phylogenomic reconstructions and comparative analyses of Kickxellomycotina fungi.</title>
        <authorList>
            <person name="Reynolds N.K."/>
            <person name="Stajich J.E."/>
            <person name="Barry K."/>
            <person name="Grigoriev I.V."/>
            <person name="Crous P."/>
            <person name="Smith M.E."/>
        </authorList>
    </citation>
    <scope>NUCLEOTIDE SEQUENCE</scope>
    <source>
        <strain evidence="12">NBRC 105413</strain>
    </source>
</reference>
<sequence>MVTRLFYGNPIEDEINRLTDEGVPNHELEIASALNFADKVRSKEFSAKEVSRMLRKRLEHHNPVVQILTLNLIDICIKNGGRLIQLEISRREFIDQIVGLLESKAGRHYELTQLVLKLIQEWAHLFKNNTEMGYPCGVYERLKRSGYSFPKLDMISSGAMMETASPPEWEDSPVCQRCRTQFTFTNRKHHCRHCGKCFCNDCSSNTTTIPKFGLYDPVRVCHGCYLRLKKIVSEPEDVSSLSIGQEGFGSQSVAYGSNSVSNSKPTATNVPHVNEEEDEDLKRAIELSIQESQNRPNYADFTLKPIASQSQATSKYNSTPKPSQTAAAAPASSNAAPALYSSVNTYPTVAASEPYPLHSASADAHQNDDEDDPELLAAIEASLRDMPGNGVPDYALPSTNNYPQTGVPSNNAFNHNAYPAVAVAENDNGPPLTAFMPAASFVEEVEEEGPLTTTEKENVQLFESLLTRMRDGGQDIRYDPQIQYLHECIGKLHPRITEAIEGIDQKNKEFSKLHDRIVTAIKIYDQLLDKRLRPSSYIAPVAAAASANDLSYLPPTQQSGYAANLSFQQITPSPSARPVAQYQLPVTGQVYGHGSVSTPHNVQNPEQQAQVVPQPSSQTSQYVTQPQLQLQLQSQQQPQQPQQLPLQAQHSQSLAPMSAPPQGQIASYSTSSSGYVPTVATPFQHNQQPQQPAYLPAQFSSNHQQPTPGSKSPSINPYHAAPPAMSHVPSIPVLQPTPANAQSSTAATQIQSPAPVATVSVPEPEEAPLIEF</sequence>
<comment type="subcellular location">
    <subcellularLocation>
        <location evidence="1">Endosome membrane</location>
        <topology evidence="1">Peripheral membrane protein</topology>
        <orientation evidence="1">Cytoplasmic side</orientation>
    </subcellularLocation>
</comment>
<dbReference type="GO" id="GO:0043130">
    <property type="term" value="F:ubiquitin binding"/>
    <property type="evidence" value="ECO:0007669"/>
    <property type="project" value="InterPro"/>
</dbReference>
<evidence type="ECO:0000256" key="6">
    <source>
        <dbReference type="ARBA" id="ARBA00022771"/>
    </source>
</evidence>
<evidence type="ECO:0000259" key="11">
    <source>
        <dbReference type="PROSITE" id="PS50179"/>
    </source>
</evidence>
<dbReference type="GO" id="GO:0010008">
    <property type="term" value="C:endosome membrane"/>
    <property type="evidence" value="ECO:0007669"/>
    <property type="project" value="UniProtKB-SubCell"/>
</dbReference>
<evidence type="ECO:0000259" key="10">
    <source>
        <dbReference type="PROSITE" id="PS50178"/>
    </source>
</evidence>
<organism evidence="12 13">
    <name type="scientific">Coemansia asiatica</name>
    <dbReference type="NCBI Taxonomy" id="1052880"/>
    <lineage>
        <taxon>Eukaryota</taxon>
        <taxon>Fungi</taxon>
        <taxon>Fungi incertae sedis</taxon>
        <taxon>Zoopagomycota</taxon>
        <taxon>Kickxellomycotina</taxon>
        <taxon>Kickxellomycetes</taxon>
        <taxon>Kickxellales</taxon>
        <taxon>Kickxellaceae</taxon>
        <taxon>Coemansia</taxon>
    </lineage>
</organism>
<evidence type="ECO:0000256" key="9">
    <source>
        <dbReference type="SAM" id="MobiDB-lite"/>
    </source>
</evidence>
<evidence type="ECO:0000256" key="7">
    <source>
        <dbReference type="ARBA" id="ARBA00022833"/>
    </source>
</evidence>
<dbReference type="Proteomes" id="UP001145021">
    <property type="component" value="Unassembled WGS sequence"/>
</dbReference>
<feature type="compositionally biased region" description="Low complexity" evidence="9">
    <location>
        <begin position="602"/>
        <end position="654"/>
    </location>
</feature>
<dbReference type="PROSITE" id="PS50330">
    <property type="entry name" value="UIM"/>
    <property type="match status" value="1"/>
</dbReference>
<gene>
    <name evidence="12" type="primary">VPS27</name>
    <name evidence="12" type="ORF">LPJ64_002482</name>
</gene>
<dbReference type="AlphaFoldDB" id="A0A9W8CJM8"/>
<dbReference type="InterPro" id="IPR017073">
    <property type="entry name" value="HGS/VPS27"/>
</dbReference>
<dbReference type="Pfam" id="PF01363">
    <property type="entry name" value="FYVE"/>
    <property type="match status" value="1"/>
</dbReference>
<feature type="compositionally biased region" description="Polar residues" evidence="9">
    <location>
        <begin position="664"/>
        <end position="673"/>
    </location>
</feature>
<evidence type="ECO:0000256" key="4">
    <source>
        <dbReference type="ARBA" id="ARBA00022723"/>
    </source>
</evidence>
<dbReference type="InterPro" id="IPR008942">
    <property type="entry name" value="ENTH_VHS"/>
</dbReference>
<keyword evidence="6 8" id="KW-0863">Zinc-finger</keyword>
<dbReference type="PANTHER" id="PTHR46275:SF1">
    <property type="entry name" value="HEPATOCYTE GROWTH FACTOR-REGULATED TYROSINE KINASE SUBSTRATE"/>
    <property type="match status" value="1"/>
</dbReference>